<keyword evidence="3" id="KW-0804">Transcription</keyword>
<gene>
    <name evidence="5" type="ORF">QU605_05430</name>
</gene>
<evidence type="ECO:0000256" key="2">
    <source>
        <dbReference type="ARBA" id="ARBA00023125"/>
    </source>
</evidence>
<dbReference type="InterPro" id="IPR059106">
    <property type="entry name" value="WHD_MalT"/>
</dbReference>
<evidence type="ECO:0000256" key="1">
    <source>
        <dbReference type="ARBA" id="ARBA00023015"/>
    </source>
</evidence>
<dbReference type="InterPro" id="IPR016032">
    <property type="entry name" value="Sig_transdc_resp-reg_C-effctor"/>
</dbReference>
<dbReference type="CDD" id="cd06170">
    <property type="entry name" value="LuxR_C_like"/>
    <property type="match status" value="1"/>
</dbReference>
<dbReference type="InterPro" id="IPR049945">
    <property type="entry name" value="AAA_22"/>
</dbReference>
<proteinExistence type="predicted"/>
<dbReference type="RefSeq" id="WP_289724262.1">
    <property type="nucleotide sequence ID" value="NZ_JAUDUY010000002.1"/>
</dbReference>
<sequence length="868" mass="99165">MLEAKRINPFQTPNILERPRIIELLDRGAAKPFILVSAPAGFGKSVAVRHWSKQQKKSTAWVTLGAPHNNLKSFVSFLVAAFRQTNSGGFQKTLALSRNRNGRSLSDIVDVLSHEINALGKAQLLVLDDYHNIQDPGVHFLMQSLLEHPPGNLKIVLITRSDPPLRLSGLRLYDRLFDISKEDLRFTAGEVGLLLETGTFNRADYKLKDALVDAGGWILGIKMMLSAYSLNPNELTKYRREADMEYLVGELCGELSSEYFDALCLSTLLESFTAELLDVLFEATQKTKIRGSAFIEEFMRLDLFLMEDEVEKGWFRFQNLFRKLIRSQCRHEESAQKMQVFSLTSKWLERNGYLNEAIEYAVAVGNWELAVAQVSTHRVRIFEKGEWWRIDSWIQKLPVDIIHGNQILLLSLMWINEFTWKIWEIPKLLIRFENLGNKKGLAPRYQAEYEAHLGHHYLFYQSDPSTALDYLETSKSRFQDTGMLGGTRELCIGIARQMTEGKEQALEGLDILEKNSPSQSPVYLRSLMTKVFVQLLSADFKKAQWESNRFYVDAGNSSYPSFRAWSHYLAGNIDFQYGGNAALKHFEDAAEYEDSLNNRILIDALAAIALTFAMDNDEFNAWRSLEKLKNKAVQFKDPYLALVAKSAEKRIQLIYGKADMALNTPLPEYESQAMEMFCLVDVPKITGIRVAVSKGGHKEIRHNLKRIEGLLKLLHLAHNFYHDTDLYLLRALGNFRIGKLKKAQKWLAQASLSYSSTQNLRAFNEISMSNPEFYAWAPASHLPYGFNKRQGIPMGEDHKAYIVAPDLKSRLTKRELEIARLVALGLRNKEVSEDLNIREVTVKTHLTNIFQKLGVQNRTALARMTDFH</sequence>
<dbReference type="PRINTS" id="PR00038">
    <property type="entry name" value="HTHLUXR"/>
</dbReference>
<dbReference type="SUPFAM" id="SSF46894">
    <property type="entry name" value="C-terminal effector domain of the bipartite response regulators"/>
    <property type="match status" value="1"/>
</dbReference>
<organism evidence="5 6">
    <name type="scientific">Robiginitalea aurantiaca</name>
    <dbReference type="NCBI Taxonomy" id="3056915"/>
    <lineage>
        <taxon>Bacteria</taxon>
        <taxon>Pseudomonadati</taxon>
        <taxon>Bacteroidota</taxon>
        <taxon>Flavobacteriia</taxon>
        <taxon>Flavobacteriales</taxon>
        <taxon>Flavobacteriaceae</taxon>
        <taxon>Robiginitalea</taxon>
    </lineage>
</organism>
<dbReference type="Pfam" id="PF13401">
    <property type="entry name" value="AAA_22"/>
    <property type="match status" value="1"/>
</dbReference>
<name>A0ABT7WDA1_9FLAO</name>
<dbReference type="Pfam" id="PF00196">
    <property type="entry name" value="GerE"/>
    <property type="match status" value="1"/>
</dbReference>
<evidence type="ECO:0000259" key="4">
    <source>
        <dbReference type="PROSITE" id="PS50043"/>
    </source>
</evidence>
<dbReference type="Proteomes" id="UP001174839">
    <property type="component" value="Unassembled WGS sequence"/>
</dbReference>
<dbReference type="EMBL" id="JAUDUY010000002">
    <property type="protein sequence ID" value="MDM9630900.1"/>
    <property type="molecule type" value="Genomic_DNA"/>
</dbReference>
<evidence type="ECO:0000313" key="6">
    <source>
        <dbReference type="Proteomes" id="UP001174839"/>
    </source>
</evidence>
<dbReference type="SUPFAM" id="SSF52540">
    <property type="entry name" value="P-loop containing nucleoside triphosphate hydrolases"/>
    <property type="match status" value="1"/>
</dbReference>
<dbReference type="SMART" id="SM00421">
    <property type="entry name" value="HTH_LUXR"/>
    <property type="match status" value="1"/>
</dbReference>
<protein>
    <submittedName>
        <fullName evidence="5">LuxR C-terminal-related transcriptional regulator</fullName>
    </submittedName>
</protein>
<dbReference type="PANTHER" id="PTHR44688">
    <property type="entry name" value="DNA-BINDING TRANSCRIPTIONAL ACTIVATOR DEVR_DOSR"/>
    <property type="match status" value="1"/>
</dbReference>
<accession>A0ABT7WDA1</accession>
<dbReference type="Gene3D" id="3.40.50.300">
    <property type="entry name" value="P-loop containing nucleotide triphosphate hydrolases"/>
    <property type="match status" value="1"/>
</dbReference>
<keyword evidence="2" id="KW-0238">DNA-binding</keyword>
<keyword evidence="6" id="KW-1185">Reference proteome</keyword>
<comment type="caution">
    <text evidence="5">The sequence shown here is derived from an EMBL/GenBank/DDBJ whole genome shotgun (WGS) entry which is preliminary data.</text>
</comment>
<dbReference type="InterPro" id="IPR000792">
    <property type="entry name" value="Tscrpt_reg_LuxR_C"/>
</dbReference>
<feature type="domain" description="HTH luxR-type" evidence="4">
    <location>
        <begin position="804"/>
        <end position="868"/>
    </location>
</feature>
<evidence type="ECO:0000313" key="5">
    <source>
        <dbReference type="EMBL" id="MDM9630900.1"/>
    </source>
</evidence>
<dbReference type="Pfam" id="PF25873">
    <property type="entry name" value="WHD_MalT"/>
    <property type="match status" value="1"/>
</dbReference>
<dbReference type="InterPro" id="IPR036388">
    <property type="entry name" value="WH-like_DNA-bd_sf"/>
</dbReference>
<dbReference type="InterPro" id="IPR027417">
    <property type="entry name" value="P-loop_NTPase"/>
</dbReference>
<reference evidence="5" key="1">
    <citation type="submission" date="2023-06" db="EMBL/GenBank/DDBJ databases">
        <title>Robiginitalea aurantiacus sp. nov. and Algoriphagus sediminis sp. nov., isolated from coastal sediment.</title>
        <authorList>
            <person name="Zhou Z.Y."/>
            <person name="An J."/>
            <person name="Jia Y.W."/>
            <person name="Du Z.J."/>
        </authorList>
    </citation>
    <scope>NUCLEOTIDE SEQUENCE</scope>
    <source>
        <strain evidence="5">M39</strain>
    </source>
</reference>
<dbReference type="PROSITE" id="PS00622">
    <property type="entry name" value="HTH_LUXR_1"/>
    <property type="match status" value="1"/>
</dbReference>
<evidence type="ECO:0000256" key="3">
    <source>
        <dbReference type="ARBA" id="ARBA00023163"/>
    </source>
</evidence>
<dbReference type="PANTHER" id="PTHR44688:SF16">
    <property type="entry name" value="DNA-BINDING TRANSCRIPTIONAL ACTIVATOR DEVR_DOSR"/>
    <property type="match status" value="1"/>
</dbReference>
<dbReference type="PROSITE" id="PS50043">
    <property type="entry name" value="HTH_LUXR_2"/>
    <property type="match status" value="1"/>
</dbReference>
<dbReference type="Gene3D" id="1.10.10.10">
    <property type="entry name" value="Winged helix-like DNA-binding domain superfamily/Winged helix DNA-binding domain"/>
    <property type="match status" value="1"/>
</dbReference>
<keyword evidence="1" id="KW-0805">Transcription regulation</keyword>